<keyword evidence="3" id="KW-1185">Reference proteome</keyword>
<organism evidence="2 3">
    <name type="scientific">Martelella mangrovi</name>
    <dbReference type="NCBI Taxonomy" id="1397477"/>
    <lineage>
        <taxon>Bacteria</taxon>
        <taxon>Pseudomonadati</taxon>
        <taxon>Pseudomonadota</taxon>
        <taxon>Alphaproteobacteria</taxon>
        <taxon>Hyphomicrobiales</taxon>
        <taxon>Aurantimonadaceae</taxon>
        <taxon>Martelella</taxon>
    </lineage>
</organism>
<dbReference type="RefSeq" id="WP_354433044.1">
    <property type="nucleotide sequence ID" value="NZ_JBEPLY010000002.1"/>
</dbReference>
<proteinExistence type="predicted"/>
<comment type="caution">
    <text evidence="2">The sequence shown here is derived from an EMBL/GenBank/DDBJ whole genome shotgun (WGS) entry which is preliminary data.</text>
</comment>
<dbReference type="EMBL" id="JBEPLY010000002">
    <property type="protein sequence ID" value="MET3598676.1"/>
    <property type="molecule type" value="Genomic_DNA"/>
</dbReference>
<feature type="region of interest" description="Disordered" evidence="1">
    <location>
        <begin position="1"/>
        <end position="67"/>
    </location>
</feature>
<reference evidence="2 3" key="1">
    <citation type="submission" date="2024-06" db="EMBL/GenBank/DDBJ databases">
        <title>Genomic Encyclopedia of Type Strains, Phase IV (KMG-IV): sequencing the most valuable type-strain genomes for metagenomic binning, comparative biology and taxonomic classification.</title>
        <authorList>
            <person name="Goeker M."/>
        </authorList>
    </citation>
    <scope>NUCLEOTIDE SEQUENCE [LARGE SCALE GENOMIC DNA]</scope>
    <source>
        <strain evidence="2 3">DSM 28102</strain>
    </source>
</reference>
<dbReference type="Proteomes" id="UP001549164">
    <property type="component" value="Unassembled WGS sequence"/>
</dbReference>
<protein>
    <submittedName>
        <fullName evidence="2">Uncharacterized protein</fullName>
    </submittedName>
</protein>
<evidence type="ECO:0000313" key="2">
    <source>
        <dbReference type="EMBL" id="MET3598676.1"/>
    </source>
</evidence>
<accession>A0ABV2I6W9</accession>
<feature type="compositionally biased region" description="Low complexity" evidence="1">
    <location>
        <begin position="25"/>
        <end position="37"/>
    </location>
</feature>
<gene>
    <name evidence="2" type="ORF">ABID12_000603</name>
</gene>
<evidence type="ECO:0000256" key="1">
    <source>
        <dbReference type="SAM" id="MobiDB-lite"/>
    </source>
</evidence>
<sequence length="67" mass="6865">MKSKQKPTLRSRGFIGAKPASTVSGGAAVAPQAGGAARSRGSISPDTGAAPSDMNMNTYPRGKYRLK</sequence>
<name>A0ABV2I6W9_9HYPH</name>
<evidence type="ECO:0000313" key="3">
    <source>
        <dbReference type="Proteomes" id="UP001549164"/>
    </source>
</evidence>